<evidence type="ECO:0000256" key="3">
    <source>
        <dbReference type="RuleBase" id="RU000363"/>
    </source>
</evidence>
<dbReference type="Proteomes" id="UP001595823">
    <property type="component" value="Unassembled WGS sequence"/>
</dbReference>
<dbReference type="PRINTS" id="PR00080">
    <property type="entry name" value="SDRFAMILY"/>
</dbReference>
<dbReference type="Gene3D" id="3.40.50.720">
    <property type="entry name" value="NAD(P)-binding Rossmann-like Domain"/>
    <property type="match status" value="1"/>
</dbReference>
<sequence>MNDIENRVAVISGASSGIGEATALRLAEGGAKVALLARRTDRVEETASRIADKGGTALALTVDVTDADSVRRAAERVRSDFGPADLVVNNAGVMLPSALEDRRFAETERQIDVNVKGLMTVVDAFLPQLTDAAESSGRADLVNISSIAAQNLFEKFSVYSGTKAFVTHMSKTLRAELGVKGVRVSAVEPGLVSTELAGRVTVPEIRDWLEPMFESIETLTPEDVAETIAFLASLPNRVNLQQVTVMPTGQPG</sequence>
<dbReference type="EMBL" id="JBHSDK010000016">
    <property type="protein sequence ID" value="MFC4336206.1"/>
    <property type="molecule type" value="Genomic_DNA"/>
</dbReference>
<proteinExistence type="inferred from homology"/>
<reference evidence="5" key="1">
    <citation type="journal article" date="2019" name="Int. J. Syst. Evol. Microbiol.">
        <title>The Global Catalogue of Microorganisms (GCM) 10K type strain sequencing project: providing services to taxonomists for standard genome sequencing and annotation.</title>
        <authorList>
            <consortium name="The Broad Institute Genomics Platform"/>
            <consortium name="The Broad Institute Genome Sequencing Center for Infectious Disease"/>
            <person name="Wu L."/>
            <person name="Ma J."/>
        </authorList>
    </citation>
    <scope>NUCLEOTIDE SEQUENCE [LARGE SCALE GENOMIC DNA]</scope>
    <source>
        <strain evidence="5">IBRC-M 10908</strain>
    </source>
</reference>
<dbReference type="Pfam" id="PF00106">
    <property type="entry name" value="adh_short"/>
    <property type="match status" value="1"/>
</dbReference>
<dbReference type="InterPro" id="IPR020904">
    <property type="entry name" value="Sc_DH/Rdtase_CS"/>
</dbReference>
<dbReference type="PROSITE" id="PS00061">
    <property type="entry name" value="ADH_SHORT"/>
    <property type="match status" value="1"/>
</dbReference>
<name>A0ABV8U0N7_9ACTN</name>
<dbReference type="PANTHER" id="PTHR43115:SF4">
    <property type="entry name" value="DEHYDROGENASE_REDUCTASE SDR FAMILY MEMBER 11"/>
    <property type="match status" value="1"/>
</dbReference>
<dbReference type="SUPFAM" id="SSF51735">
    <property type="entry name" value="NAD(P)-binding Rossmann-fold domains"/>
    <property type="match status" value="1"/>
</dbReference>
<dbReference type="InterPro" id="IPR036291">
    <property type="entry name" value="NAD(P)-bd_dom_sf"/>
</dbReference>
<comment type="caution">
    <text evidence="4">The sequence shown here is derived from an EMBL/GenBank/DDBJ whole genome shotgun (WGS) entry which is preliminary data.</text>
</comment>
<gene>
    <name evidence="4" type="ORF">ACFPET_13445</name>
</gene>
<dbReference type="EC" id="1.-.-.-" evidence="4"/>
<evidence type="ECO:0000256" key="2">
    <source>
        <dbReference type="ARBA" id="ARBA00023002"/>
    </source>
</evidence>
<keyword evidence="2 4" id="KW-0560">Oxidoreductase</keyword>
<protein>
    <submittedName>
        <fullName evidence="4">SDR family oxidoreductase</fullName>
        <ecNumber evidence="4">1.-.-.-</ecNumber>
    </submittedName>
</protein>
<organism evidence="4 5">
    <name type="scientific">Salininema proteolyticum</name>
    <dbReference type="NCBI Taxonomy" id="1607685"/>
    <lineage>
        <taxon>Bacteria</taxon>
        <taxon>Bacillati</taxon>
        <taxon>Actinomycetota</taxon>
        <taxon>Actinomycetes</taxon>
        <taxon>Glycomycetales</taxon>
        <taxon>Glycomycetaceae</taxon>
        <taxon>Salininema</taxon>
    </lineage>
</organism>
<comment type="similarity">
    <text evidence="1 3">Belongs to the short-chain dehydrogenases/reductases (SDR) family.</text>
</comment>
<accession>A0ABV8U0N7</accession>
<evidence type="ECO:0000256" key="1">
    <source>
        <dbReference type="ARBA" id="ARBA00006484"/>
    </source>
</evidence>
<dbReference type="PANTHER" id="PTHR43115">
    <property type="entry name" value="DEHYDROGENASE/REDUCTASE SDR FAMILY MEMBER 11"/>
    <property type="match status" value="1"/>
</dbReference>
<dbReference type="PRINTS" id="PR00081">
    <property type="entry name" value="GDHRDH"/>
</dbReference>
<dbReference type="InterPro" id="IPR002347">
    <property type="entry name" value="SDR_fam"/>
</dbReference>
<dbReference type="CDD" id="cd05233">
    <property type="entry name" value="SDR_c"/>
    <property type="match status" value="1"/>
</dbReference>
<dbReference type="GO" id="GO:0016491">
    <property type="term" value="F:oxidoreductase activity"/>
    <property type="evidence" value="ECO:0007669"/>
    <property type="project" value="UniProtKB-KW"/>
</dbReference>
<evidence type="ECO:0000313" key="4">
    <source>
        <dbReference type="EMBL" id="MFC4336206.1"/>
    </source>
</evidence>
<dbReference type="RefSeq" id="WP_380621857.1">
    <property type="nucleotide sequence ID" value="NZ_JBHSDK010000016.1"/>
</dbReference>
<keyword evidence="5" id="KW-1185">Reference proteome</keyword>
<evidence type="ECO:0000313" key="5">
    <source>
        <dbReference type="Proteomes" id="UP001595823"/>
    </source>
</evidence>